<dbReference type="OrthoDB" id="7567at10239"/>
<name>A0A0B7MJ06_9CAUD</name>
<dbReference type="Proteomes" id="UP000203896">
    <property type="component" value="Segment"/>
</dbReference>
<protein>
    <recommendedName>
        <fullName evidence="1">Sliding clamp</fullName>
    </recommendedName>
    <alternativeName>
        <fullName evidence="1">DNA polymerase accessory protein Gp45</fullName>
    </alternativeName>
    <alternativeName>
        <fullName evidence="1">DNA polymerase clamp</fullName>
    </alternativeName>
</protein>
<dbReference type="GeneID" id="23301080"/>
<dbReference type="EMBL" id="HE978309">
    <property type="protein sequence ID" value="CEO90634.1"/>
    <property type="molecule type" value="Genomic_DNA"/>
</dbReference>
<comment type="function">
    <text evidence="1">Sliding clamp that encircles the genomic DNA and links the DNA polymerase to the template to control the processivity of DNA synthesis. Responsible for tethering the catalytic subunit of DNA polymerase to DNA during high-speed replication. Interaction with the sliding-clamp-loader opens the sliding clamp so that it can be loaded around the DNA template. During transcription, encircles the DNA and tethers host RNA polymerase (RNAP) to it.</text>
</comment>
<feature type="domain" description="Sliding clamp C-terminal" evidence="3">
    <location>
        <begin position="117"/>
        <end position="220"/>
    </location>
</feature>
<dbReference type="Pfam" id="PF09116">
    <property type="entry name" value="gp45-slide_C"/>
    <property type="match status" value="1"/>
</dbReference>
<proteinExistence type="inferred from homology"/>
<dbReference type="HAMAP" id="MF_04161">
    <property type="entry name" value="Sliding_clamp_T4"/>
    <property type="match status" value="1"/>
</dbReference>
<sequence length="228" mass="25623">MKLTKETIATLKNFSAINPGIILKKGNVLITKNMTNVVYGEATLNQELEHEIGIYDLNSFLGILNLVGDEADITVDDRTGNIRVSNDRLKINYPGASAAAIVSPKGRVTPPASDVDYELSNDDLKQLMKMSNQLKVDRLEFLPIDGRLMIKGWEEIDKNNPNEMFCLDMGEYTGTADFHFFIRKDNMKLVATDFGDYKLSFTRRKAVWLASETVSYMIACDLDSSYTD</sequence>
<dbReference type="GO" id="GO:0039693">
    <property type="term" value="P:viral DNA genome replication"/>
    <property type="evidence" value="ECO:0007669"/>
    <property type="project" value="UniProtKB-UniRule"/>
</dbReference>
<comment type="subunit">
    <text evidence="1">Homotrimer. Interacts with the viral DNA polymerase; this interaction constitutes the polymerase holoenzyme. Interacts with the sliding-clamp-loader; this interaction allows the sliding-clamp-loader to open the sliding clamp. Interacts with the viral DNA ligase. Part of the replicase complex that includes the DNA polymerase, the polymerase clamp, the clamp loader complex, the single-stranded DNA binding protein, the primase, the helicase and the helicase assembly factor. Interacts with the viral RNA polymerase (RNAP). Part of the transcription activation complex containing host RNAP, the viral RNA polymerase sigma-like factor, the late transcription coactivator, and the sliding clamp.</text>
</comment>
<dbReference type="InterPro" id="IPR046938">
    <property type="entry name" value="DNA_clamp_sf"/>
</dbReference>
<dbReference type="GO" id="GO:0019083">
    <property type="term" value="P:viral transcription"/>
    <property type="evidence" value="ECO:0007669"/>
    <property type="project" value="UniProtKB-UniRule"/>
</dbReference>
<keyword evidence="5" id="KW-1185">Reference proteome</keyword>
<feature type="domain" description="DNA polymerase processivity factor" evidence="2">
    <location>
        <begin position="1"/>
        <end position="85"/>
    </location>
</feature>
<evidence type="ECO:0000259" key="3">
    <source>
        <dbReference type="Pfam" id="PF09116"/>
    </source>
</evidence>
<dbReference type="InterPro" id="IPR046389">
    <property type="entry name" value="Sliding_clamp_T4"/>
</dbReference>
<dbReference type="Pfam" id="PF02916">
    <property type="entry name" value="DNA_PPF"/>
    <property type="match status" value="1"/>
</dbReference>
<keyword evidence="1" id="KW-0235">DNA replication</keyword>
<dbReference type="KEGG" id="vg:23301080"/>
<keyword evidence="1" id="KW-1195">Viral transcription</keyword>
<dbReference type="InterPro" id="IPR004190">
    <property type="entry name" value="DNA_pol_proc_fac"/>
</dbReference>
<dbReference type="GO" id="GO:0006260">
    <property type="term" value="P:DNA replication"/>
    <property type="evidence" value="ECO:0007669"/>
    <property type="project" value="UniProtKB-KW"/>
</dbReference>
<evidence type="ECO:0000313" key="4">
    <source>
        <dbReference type="EMBL" id="CEO90634.1"/>
    </source>
</evidence>
<dbReference type="Gene3D" id="3.70.10.10">
    <property type="match status" value="1"/>
</dbReference>
<accession>A0A0B7MJ06</accession>
<dbReference type="GO" id="GO:0030337">
    <property type="term" value="F:DNA polymerase processivity factor activity"/>
    <property type="evidence" value="ECO:0007669"/>
    <property type="project" value="UniProtKB-UniRule"/>
</dbReference>
<keyword evidence="1" id="KW-1194">Viral DNA replication</keyword>
<organism evidence="4 5">
    <name type="scientific">Enterobacteria phage GEC-3S</name>
    <dbReference type="NCBI Taxonomy" id="1222338"/>
    <lineage>
        <taxon>Viruses</taxon>
        <taxon>Duplodnaviria</taxon>
        <taxon>Heunggongvirae</taxon>
        <taxon>Uroviricota</taxon>
        <taxon>Caudoviricetes</taxon>
        <taxon>Pantevenvirales</taxon>
        <taxon>Straboviridae</taxon>
        <taxon>Krischvirus</taxon>
        <taxon>Krischvirus gec3s</taxon>
    </lineage>
</organism>
<dbReference type="RefSeq" id="YP_009118714.1">
    <property type="nucleotide sequence ID" value="NC_025425.1"/>
</dbReference>
<evidence type="ECO:0000259" key="2">
    <source>
        <dbReference type="Pfam" id="PF02916"/>
    </source>
</evidence>
<gene>
    <name evidence="4" type="ORF">BN201_0031</name>
</gene>
<dbReference type="SUPFAM" id="SSF55979">
    <property type="entry name" value="DNA clamp"/>
    <property type="match status" value="2"/>
</dbReference>
<evidence type="ECO:0000256" key="1">
    <source>
        <dbReference type="HAMAP-Rule" id="MF_04161"/>
    </source>
</evidence>
<reference evidence="4 5" key="1">
    <citation type="submission" date="2012-08" db="EMBL/GenBank/DDBJ databases">
        <title>Selection and characterization of a candidate therapeutic bacteriophage that lyses the German Escherichia coli O104:H4 outbreak strain.</title>
        <authorList>
            <person name="Merabishvilli M."/>
            <person name="De Vos D."/>
            <person name="Verbeken G."/>
            <person name="Kropinski A."/>
            <person name="Vandenheuvel D."/>
            <person name="Lavigne R."/>
            <person name="Wattiau P."/>
            <person name="Mast J."/>
            <person name="Ragimbeau C."/>
            <person name="Mossong J."/>
            <person name="Scheres J."/>
            <person name="Chanishvili N."/>
            <person name="Vaneechoutte M."/>
            <person name="Pirnay J.P."/>
        </authorList>
    </citation>
    <scope>NUCLEOTIDE SEQUENCE [LARGE SCALE GENOMIC DNA]</scope>
</reference>
<comment type="similarity">
    <text evidence="1">Belongs to the Tevenvirinae sliding clamp family.</text>
</comment>
<evidence type="ECO:0000313" key="5">
    <source>
        <dbReference type="Proteomes" id="UP000203896"/>
    </source>
</evidence>
<dbReference type="InterPro" id="IPR015200">
    <property type="entry name" value="Sliding_clamp_C"/>
</dbReference>